<dbReference type="Gene3D" id="3.60.10.10">
    <property type="entry name" value="Endonuclease/exonuclease/phosphatase"/>
    <property type="match status" value="1"/>
</dbReference>
<keyword evidence="2" id="KW-0255">Endonuclease</keyword>
<evidence type="ECO:0000313" key="3">
    <source>
        <dbReference type="Proteomes" id="UP000662857"/>
    </source>
</evidence>
<dbReference type="EMBL" id="CP070499">
    <property type="protein sequence ID" value="QSB16219.1"/>
    <property type="molecule type" value="Genomic_DNA"/>
</dbReference>
<feature type="domain" description="Endonuclease/exonuclease/phosphatase" evidence="1">
    <location>
        <begin position="12"/>
        <end position="220"/>
    </location>
</feature>
<dbReference type="KEGG" id="nhy:JQS43_07960"/>
<gene>
    <name evidence="2" type="ORF">JQS43_07960</name>
</gene>
<accession>A0A895YL46</accession>
<reference evidence="2" key="1">
    <citation type="submission" date="2021-02" db="EMBL/GenBank/DDBJ databases">
        <title>Natrosporangium hydrolyticum gen. nov., sp. nov, a haloalkaliphilic actinobacterium from a soda solonchak soil.</title>
        <authorList>
            <person name="Sorokin D.Y."/>
            <person name="Khijniak T.V."/>
            <person name="Zakharycheva A.P."/>
            <person name="Boueva O.V."/>
            <person name="Ariskina E.V."/>
            <person name="Hahnke R.L."/>
            <person name="Bunk B."/>
            <person name="Sproer C."/>
            <person name="Schumann P."/>
            <person name="Evtushenko L.I."/>
            <person name="Kublanov I.V."/>
        </authorList>
    </citation>
    <scope>NUCLEOTIDE SEQUENCE</scope>
    <source>
        <strain evidence="2">DSM 106523</strain>
    </source>
</reference>
<organism evidence="2 3">
    <name type="scientific">Natronosporangium hydrolyticum</name>
    <dbReference type="NCBI Taxonomy" id="2811111"/>
    <lineage>
        <taxon>Bacteria</taxon>
        <taxon>Bacillati</taxon>
        <taxon>Actinomycetota</taxon>
        <taxon>Actinomycetes</taxon>
        <taxon>Micromonosporales</taxon>
        <taxon>Micromonosporaceae</taxon>
        <taxon>Natronosporangium</taxon>
    </lineage>
</organism>
<keyword evidence="2" id="KW-0540">Nuclease</keyword>
<keyword evidence="3" id="KW-1185">Reference proteome</keyword>
<dbReference type="GO" id="GO:0004519">
    <property type="term" value="F:endonuclease activity"/>
    <property type="evidence" value="ECO:0007669"/>
    <property type="project" value="UniProtKB-KW"/>
</dbReference>
<dbReference type="InterPro" id="IPR005135">
    <property type="entry name" value="Endo/exonuclease/phosphatase"/>
</dbReference>
<dbReference type="Proteomes" id="UP000662857">
    <property type="component" value="Chromosome"/>
</dbReference>
<dbReference type="InterPro" id="IPR036691">
    <property type="entry name" value="Endo/exonu/phosph_ase_sf"/>
</dbReference>
<proteinExistence type="predicted"/>
<dbReference type="AlphaFoldDB" id="A0A895YL46"/>
<keyword evidence="2" id="KW-0378">Hydrolase</keyword>
<sequence>MAPRHGHHLRVISYNVHGLRDDLAALHHAIKDLAPDVLLLQEAPRRLRWRHKCAALAHSLGLVVAAGGQPALGNLILVDLRVTVKDSGAMRFPHTPGRHLRGAAFVRGLVAGAPFNAVASHLGTDPAERPGHARLLAEAIAERSDPVLLGVDINEEPGGPSWQALLTGRLRDPAGAQPAAPTFPAGRPSRRIDAVLVDERLTVDSYAVVDTPAVRQASDHLPVVADLQF</sequence>
<name>A0A895YL46_9ACTN</name>
<dbReference type="Pfam" id="PF03372">
    <property type="entry name" value="Exo_endo_phos"/>
    <property type="match status" value="1"/>
</dbReference>
<evidence type="ECO:0000313" key="2">
    <source>
        <dbReference type="EMBL" id="QSB16219.1"/>
    </source>
</evidence>
<dbReference type="SUPFAM" id="SSF56219">
    <property type="entry name" value="DNase I-like"/>
    <property type="match status" value="1"/>
</dbReference>
<protein>
    <submittedName>
        <fullName evidence="2">Endonuclease/exonuclease/phosphatase family protein</fullName>
    </submittedName>
</protein>
<evidence type="ECO:0000259" key="1">
    <source>
        <dbReference type="Pfam" id="PF03372"/>
    </source>
</evidence>